<keyword evidence="8" id="KW-0156">Chromatin regulator</keyword>
<evidence type="ECO:0000256" key="3">
    <source>
        <dbReference type="ARBA" id="ARBA00011925"/>
    </source>
</evidence>
<dbReference type="Pfam" id="PF22528">
    <property type="entry name" value="PRMT_C"/>
    <property type="match status" value="1"/>
</dbReference>
<keyword evidence="7 13" id="KW-0949">S-adenosyl-L-methionine</keyword>
<comment type="caution">
    <text evidence="15">The sequence shown here is derived from an EMBL/GenBank/DDBJ whole genome shotgun (WGS) entry which is preliminary data.</text>
</comment>
<evidence type="ECO:0000313" key="16">
    <source>
        <dbReference type="Proteomes" id="UP001175271"/>
    </source>
</evidence>
<dbReference type="Gene3D" id="2.70.160.11">
    <property type="entry name" value="Hnrnp arginine n-methyltransferase1"/>
    <property type="match status" value="1"/>
</dbReference>
<keyword evidence="9" id="KW-0805">Transcription regulation</keyword>
<dbReference type="SUPFAM" id="SSF53335">
    <property type="entry name" value="S-adenosyl-L-methionine-dependent methyltransferases"/>
    <property type="match status" value="1"/>
</dbReference>
<evidence type="ECO:0000256" key="4">
    <source>
        <dbReference type="ARBA" id="ARBA00022490"/>
    </source>
</evidence>
<dbReference type="Proteomes" id="UP001175271">
    <property type="component" value="Unassembled WGS sequence"/>
</dbReference>
<keyword evidence="6 13" id="KW-0808">Transferase</keyword>
<dbReference type="EC" id="2.1.1.319" evidence="3"/>
<keyword evidence="10" id="KW-0804">Transcription</keyword>
<evidence type="ECO:0000256" key="12">
    <source>
        <dbReference type="ARBA" id="ARBA00049086"/>
    </source>
</evidence>
<dbReference type="Pfam" id="PF06325">
    <property type="entry name" value="PrmA"/>
    <property type="match status" value="1"/>
</dbReference>
<evidence type="ECO:0000256" key="7">
    <source>
        <dbReference type="ARBA" id="ARBA00022691"/>
    </source>
</evidence>
<evidence type="ECO:0000256" key="10">
    <source>
        <dbReference type="ARBA" id="ARBA00023163"/>
    </source>
</evidence>
<evidence type="ECO:0000256" key="11">
    <source>
        <dbReference type="ARBA" id="ARBA00023242"/>
    </source>
</evidence>
<keyword evidence="16" id="KW-1185">Reference proteome</keyword>
<dbReference type="PROSITE" id="PS51678">
    <property type="entry name" value="SAM_MT_PRMT"/>
    <property type="match status" value="1"/>
</dbReference>
<dbReference type="InterPro" id="IPR029063">
    <property type="entry name" value="SAM-dependent_MTases_sf"/>
</dbReference>
<evidence type="ECO:0000256" key="9">
    <source>
        <dbReference type="ARBA" id="ARBA00023015"/>
    </source>
</evidence>
<comment type="catalytic activity">
    <reaction evidence="12">
        <text>L-arginyl-[protein] + 2 S-adenosyl-L-methionine = N(omega),N(omega)-dimethyl-L-arginyl-[protein] + 2 S-adenosyl-L-homocysteine + 2 H(+)</text>
        <dbReference type="Rhea" id="RHEA:48096"/>
        <dbReference type="Rhea" id="RHEA-COMP:10532"/>
        <dbReference type="Rhea" id="RHEA-COMP:11991"/>
        <dbReference type="ChEBI" id="CHEBI:15378"/>
        <dbReference type="ChEBI" id="CHEBI:29965"/>
        <dbReference type="ChEBI" id="CHEBI:57856"/>
        <dbReference type="ChEBI" id="CHEBI:59789"/>
        <dbReference type="ChEBI" id="CHEBI:61897"/>
        <dbReference type="EC" id="2.1.1.319"/>
    </reaction>
</comment>
<accession>A0AA39GZT3</accession>
<evidence type="ECO:0000256" key="2">
    <source>
        <dbReference type="ARBA" id="ARBA00004496"/>
    </source>
</evidence>
<dbReference type="InterPro" id="IPR025799">
    <property type="entry name" value="Arg_MeTrfase"/>
</dbReference>
<comment type="subcellular location">
    <subcellularLocation>
        <location evidence="2">Cytoplasm</location>
    </subcellularLocation>
    <subcellularLocation>
        <location evidence="1">Nucleus</location>
    </subcellularLocation>
</comment>
<evidence type="ECO:0000256" key="1">
    <source>
        <dbReference type="ARBA" id="ARBA00004123"/>
    </source>
</evidence>
<dbReference type="AlphaFoldDB" id="A0AA39GZT3"/>
<organism evidence="15 16">
    <name type="scientific">Steinernema hermaphroditum</name>
    <dbReference type="NCBI Taxonomy" id="289476"/>
    <lineage>
        <taxon>Eukaryota</taxon>
        <taxon>Metazoa</taxon>
        <taxon>Ecdysozoa</taxon>
        <taxon>Nematoda</taxon>
        <taxon>Chromadorea</taxon>
        <taxon>Rhabditida</taxon>
        <taxon>Tylenchina</taxon>
        <taxon>Panagrolaimomorpha</taxon>
        <taxon>Strongyloidoidea</taxon>
        <taxon>Steinernematidae</taxon>
        <taxon>Steinernema</taxon>
    </lineage>
</organism>
<name>A0AA39GZT3_9BILA</name>
<evidence type="ECO:0000313" key="15">
    <source>
        <dbReference type="EMBL" id="KAK0395574.1"/>
    </source>
</evidence>
<dbReference type="CDD" id="cd02440">
    <property type="entry name" value="AdoMet_MTases"/>
    <property type="match status" value="1"/>
</dbReference>
<dbReference type="InterPro" id="IPR055135">
    <property type="entry name" value="PRMT_dom"/>
</dbReference>
<evidence type="ECO:0000256" key="8">
    <source>
        <dbReference type="ARBA" id="ARBA00022853"/>
    </source>
</evidence>
<keyword evidence="4" id="KW-0963">Cytoplasm</keyword>
<dbReference type="PANTHER" id="PTHR11006">
    <property type="entry name" value="PROTEIN ARGININE N-METHYLTRANSFERASE"/>
    <property type="match status" value="1"/>
</dbReference>
<dbReference type="EMBL" id="JAUCMV010000005">
    <property type="protein sequence ID" value="KAK0395574.1"/>
    <property type="molecule type" value="Genomic_DNA"/>
</dbReference>
<dbReference type="FunFam" id="3.40.50.150:FF:000031">
    <property type="entry name" value="Putative Histone-arginine methyltransferase CARM1"/>
    <property type="match status" value="1"/>
</dbReference>
<dbReference type="GO" id="GO:0032259">
    <property type="term" value="P:methylation"/>
    <property type="evidence" value="ECO:0007669"/>
    <property type="project" value="UniProtKB-KW"/>
</dbReference>
<proteinExistence type="predicted"/>
<dbReference type="GO" id="GO:0035242">
    <property type="term" value="F:protein-arginine omega-N asymmetric methyltransferase activity"/>
    <property type="evidence" value="ECO:0007669"/>
    <property type="project" value="UniProtKB-EC"/>
</dbReference>
<gene>
    <name evidence="15" type="ORF">QR680_001339</name>
</gene>
<keyword evidence="11" id="KW-0539">Nucleus</keyword>
<reference evidence="15" key="1">
    <citation type="submission" date="2023-06" db="EMBL/GenBank/DDBJ databases">
        <title>Genomic analysis of the entomopathogenic nematode Steinernema hermaphroditum.</title>
        <authorList>
            <person name="Schwarz E.M."/>
            <person name="Heppert J.K."/>
            <person name="Baniya A."/>
            <person name="Schwartz H.T."/>
            <person name="Tan C.-H."/>
            <person name="Antoshechkin I."/>
            <person name="Sternberg P.W."/>
            <person name="Goodrich-Blair H."/>
            <person name="Dillman A.R."/>
        </authorList>
    </citation>
    <scope>NUCLEOTIDE SEQUENCE</scope>
    <source>
        <strain evidence="15">PS9179</strain>
        <tissue evidence="15">Whole animal</tissue>
    </source>
</reference>
<evidence type="ECO:0000256" key="5">
    <source>
        <dbReference type="ARBA" id="ARBA00022603"/>
    </source>
</evidence>
<evidence type="ECO:0000259" key="14">
    <source>
        <dbReference type="Pfam" id="PF22528"/>
    </source>
</evidence>
<dbReference type="GO" id="GO:0070611">
    <property type="term" value="F:histone H3R2 methyltransferase activity"/>
    <property type="evidence" value="ECO:0007669"/>
    <property type="project" value="TreeGrafter"/>
</dbReference>
<dbReference type="PANTHER" id="PTHR11006:SF10">
    <property type="entry name" value="HISTONE-ARGININE METHYLTRANSFERASE CARMER-RELATED"/>
    <property type="match status" value="1"/>
</dbReference>
<protein>
    <recommendedName>
        <fullName evidence="3">type I protein arginine methyltransferase</fullName>
        <ecNumber evidence="3">2.1.1.319</ecNumber>
    </recommendedName>
</protein>
<dbReference type="GO" id="GO:0005737">
    <property type="term" value="C:cytoplasm"/>
    <property type="evidence" value="ECO:0007669"/>
    <property type="project" value="UniProtKB-SubCell"/>
</dbReference>
<dbReference type="GO" id="GO:0005634">
    <property type="term" value="C:nucleus"/>
    <property type="evidence" value="ECO:0007669"/>
    <property type="project" value="UniProtKB-SubCell"/>
</dbReference>
<dbReference type="Gene3D" id="3.40.50.150">
    <property type="entry name" value="Vaccinia Virus protein VP39"/>
    <property type="match status" value="1"/>
</dbReference>
<sequence length="558" mass="62209">MQSIRAILRSGPRHTDVKRNRWENTKMVNRLPLGSVMVGTINVDEGGQTSFLLRCPDQMSIQMTEDLKSISLHDSTGTATAHLYVAEYNGTALTPRMFVLTRSTRQKEIPGASKNVALFFNTAESQENFVEKFSTGKNVFDARTDEGSAMQYFQFYSYLAQQQNMLQDYVRTSTYQKAIHLNNVDFRDKVVMDVGAGSGILSFFAAQAGAKRVYAVEASSMAAHCKELVKANNLQEKIIVVPGRIEAINLPEKVDMIISEPMGYMLVNERMLESYMHGKKFLKPGGKMFPSRGDLHVALFNDDNLFIEQNQKANFWSQENFHGVNLTTLKSKATAEVFKQPIVDTWHTSILMSGSIRWSVDFVKDNENDLHKIAIPLNFKVTKPGFVHGIATWFDVAFIGSFRTVWLSTSPTEPLTHWYQVRCLLPQPLMALPGDTCTGQLIMVANERQSYDIQVDLHINGVTSSCNYDLKNPCFRYSGSAVAAPALPIECPSNALMQAPQDDSSDGFLSYDSNSSPYGETAHHPFQNGGVPYEANGVQNCYGGSSPFVPQHFTESDA</sequence>
<keyword evidence="5 13" id="KW-0489">Methyltransferase</keyword>
<feature type="domain" description="Protein arginine N-methyltransferase" evidence="14">
    <location>
        <begin position="292"/>
        <end position="458"/>
    </location>
</feature>
<evidence type="ECO:0000256" key="13">
    <source>
        <dbReference type="PROSITE-ProRule" id="PRU01015"/>
    </source>
</evidence>
<evidence type="ECO:0000256" key="6">
    <source>
        <dbReference type="ARBA" id="ARBA00022679"/>
    </source>
</evidence>